<sequence length="180" mass="19983">MRAFVGLPLPDAALDALERLQEGLTVGRHVSADNMHLTLAFLDDQPEAVLETLHQSLAEISAPPLTLSFRGLDTFGGKLPRVLAAEVQKTPELSHLRDRIRSACRSSGIELPRERFRPHVTLARFPRHLEEGQVAKIARFLAAEADFRLESEADSFALFQSTLAPEGARYDVLAEYELRG</sequence>
<proteinExistence type="inferred from homology"/>
<feature type="active site" description="Proton donor" evidence="2">
    <location>
        <position position="36"/>
    </location>
</feature>
<keyword evidence="3" id="KW-0436">Ligase</keyword>
<dbReference type="GO" id="GO:0016874">
    <property type="term" value="F:ligase activity"/>
    <property type="evidence" value="ECO:0007669"/>
    <property type="project" value="UniProtKB-KW"/>
</dbReference>
<dbReference type="InterPro" id="IPR009097">
    <property type="entry name" value="Cyclic_Pdiesterase"/>
</dbReference>
<keyword evidence="1 2" id="KW-0378">Hydrolase</keyword>
<dbReference type="GO" id="GO:0008664">
    <property type="term" value="F:RNA 2',3'-cyclic 3'-phosphodiesterase activity"/>
    <property type="evidence" value="ECO:0007669"/>
    <property type="project" value="UniProtKB-EC"/>
</dbReference>
<comment type="catalytic activity">
    <reaction evidence="2">
        <text>a 3'-end 2',3'-cyclophospho-ribonucleotide-RNA + H2O = a 3'-end 2'-phospho-ribonucleotide-RNA + H(+)</text>
        <dbReference type="Rhea" id="RHEA:11828"/>
        <dbReference type="Rhea" id="RHEA-COMP:10464"/>
        <dbReference type="Rhea" id="RHEA-COMP:17353"/>
        <dbReference type="ChEBI" id="CHEBI:15377"/>
        <dbReference type="ChEBI" id="CHEBI:15378"/>
        <dbReference type="ChEBI" id="CHEBI:83064"/>
        <dbReference type="ChEBI" id="CHEBI:173113"/>
        <dbReference type="EC" id="3.1.4.58"/>
    </reaction>
</comment>
<dbReference type="Pfam" id="PF13563">
    <property type="entry name" value="2_5_RNA_ligase2"/>
    <property type="match status" value="1"/>
</dbReference>
<feature type="active site" description="Proton acceptor" evidence="2">
    <location>
        <position position="119"/>
    </location>
</feature>
<dbReference type="HAMAP" id="MF_01940">
    <property type="entry name" value="RNA_CPDase"/>
    <property type="match status" value="1"/>
</dbReference>
<organism evidence="3 4">
    <name type="scientific">Leisingera aquaemixtae</name>
    <dbReference type="NCBI Taxonomy" id="1396826"/>
    <lineage>
        <taxon>Bacteria</taxon>
        <taxon>Pseudomonadati</taxon>
        <taxon>Pseudomonadota</taxon>
        <taxon>Alphaproteobacteria</taxon>
        <taxon>Rhodobacterales</taxon>
        <taxon>Roseobacteraceae</taxon>
        <taxon>Leisingera</taxon>
    </lineage>
</organism>
<evidence type="ECO:0000313" key="3">
    <source>
        <dbReference type="EMBL" id="CUI00546.1"/>
    </source>
</evidence>
<evidence type="ECO:0000256" key="1">
    <source>
        <dbReference type="ARBA" id="ARBA00022801"/>
    </source>
</evidence>
<dbReference type="SUPFAM" id="SSF55144">
    <property type="entry name" value="LigT-like"/>
    <property type="match status" value="1"/>
</dbReference>
<feature type="short sequence motif" description="HXTX 2" evidence="2">
    <location>
        <begin position="119"/>
        <end position="122"/>
    </location>
</feature>
<accession>A0A0N7M4T7</accession>
<protein>
    <recommendedName>
        <fullName evidence="2">RNA 2',3'-cyclic phosphodiesterase</fullName>
        <shortName evidence="2">RNA 2',3'-CPDase</shortName>
        <ecNumber evidence="2">3.1.4.58</ecNumber>
    </recommendedName>
</protein>
<gene>
    <name evidence="3" type="primary">ligT</name>
    <name evidence="3" type="ORF">PHA8399_02678</name>
</gene>
<dbReference type="PANTHER" id="PTHR35561">
    <property type="entry name" value="RNA 2',3'-CYCLIC PHOSPHODIESTERASE"/>
    <property type="match status" value="1"/>
</dbReference>
<dbReference type="PANTHER" id="PTHR35561:SF1">
    <property type="entry name" value="RNA 2',3'-CYCLIC PHOSPHODIESTERASE"/>
    <property type="match status" value="1"/>
</dbReference>
<dbReference type="EMBL" id="CYSR01000027">
    <property type="protein sequence ID" value="CUI00546.1"/>
    <property type="molecule type" value="Genomic_DNA"/>
</dbReference>
<dbReference type="EC" id="3.1.4.58" evidence="2"/>
<evidence type="ECO:0000256" key="2">
    <source>
        <dbReference type="HAMAP-Rule" id="MF_01940"/>
    </source>
</evidence>
<dbReference type="GO" id="GO:0004113">
    <property type="term" value="F:2',3'-cyclic-nucleotide 3'-phosphodiesterase activity"/>
    <property type="evidence" value="ECO:0007669"/>
    <property type="project" value="InterPro"/>
</dbReference>
<reference evidence="3 4" key="1">
    <citation type="submission" date="2015-09" db="EMBL/GenBank/DDBJ databases">
        <authorList>
            <consortium name="Swine Surveillance"/>
        </authorList>
    </citation>
    <scope>NUCLEOTIDE SEQUENCE [LARGE SCALE GENOMIC DNA]</scope>
    <source>
        <strain evidence="3 4">CECT 8399</strain>
    </source>
</reference>
<comment type="function">
    <text evidence="2">Hydrolyzes RNA 2',3'-cyclic phosphodiester to an RNA 2'-phosphomonoester.</text>
</comment>
<evidence type="ECO:0000313" key="4">
    <source>
        <dbReference type="Proteomes" id="UP000051326"/>
    </source>
</evidence>
<comment type="similarity">
    <text evidence="2">Belongs to the 2H phosphoesterase superfamily. ThpR family.</text>
</comment>
<feature type="short sequence motif" description="HXTX 1" evidence="2">
    <location>
        <begin position="36"/>
        <end position="39"/>
    </location>
</feature>
<dbReference type="AlphaFoldDB" id="A0A0N7M4T7"/>
<dbReference type="RefSeq" id="WP_058286614.1">
    <property type="nucleotide sequence ID" value="NZ_CYSR01000027.1"/>
</dbReference>
<dbReference type="NCBIfam" id="TIGR02258">
    <property type="entry name" value="2_5_ligase"/>
    <property type="match status" value="1"/>
</dbReference>
<dbReference type="STRING" id="1396826.PHA8399_02678"/>
<dbReference type="InterPro" id="IPR004175">
    <property type="entry name" value="RNA_CPDase"/>
</dbReference>
<name>A0A0N7M4T7_9RHOB</name>
<dbReference type="Gene3D" id="3.90.1140.10">
    <property type="entry name" value="Cyclic phosphodiesterase"/>
    <property type="match status" value="1"/>
</dbReference>
<dbReference type="Proteomes" id="UP000051326">
    <property type="component" value="Unassembled WGS sequence"/>
</dbReference>